<protein>
    <submittedName>
        <fullName evidence="1">RecQ helicase</fullName>
    </submittedName>
</protein>
<keyword evidence="2" id="KW-1185">Reference proteome</keyword>
<dbReference type="AlphaFoldDB" id="V2XTJ8"/>
<dbReference type="GO" id="GO:0004386">
    <property type="term" value="F:helicase activity"/>
    <property type="evidence" value="ECO:0007669"/>
    <property type="project" value="UniProtKB-KW"/>
</dbReference>
<evidence type="ECO:0000313" key="2">
    <source>
        <dbReference type="Proteomes" id="UP000017559"/>
    </source>
</evidence>
<dbReference type="HOGENOM" id="CLU_733813_0_0_1"/>
<sequence>MSLLSALAYREQSVLKFNWNFNKTILSINDTPVLVQDFPNGICHTIASIETVLQKLCCGFDIMPVLVHIDRASISDVTGVWFWFRDNANVQQKFYLFFNEPKNGLTVLRNGLLTHLSKDKHLFLIKNQTIVLNIEKIRKWFLDLDDIVKGLYYVVMCTIGGEAQGTEFKHLSYAHTFHKKCNALSIAHIAFYSVNQLLLVLLEVIYYSAPYLGIAVGMKSEQAELYSYEIFVLSGRSMMSKDFSKVLGHYTSFNLRFKVKLQDFHQLTVILLMTFTSSSFYDLDDEDVENVLRHLSFGHSATIGRKHYGPDVFNSTTKLSTDVVVTMQMREKRVNITYQITPQVISTDILDSRIQDLKASLDSSHKSSIKSIKKHVT</sequence>
<keyword evidence="1" id="KW-0378">Hydrolase</keyword>
<keyword evidence="1" id="KW-0067">ATP-binding</keyword>
<dbReference type="EMBL" id="AWSO01001815">
    <property type="protein sequence ID" value="ESK82734.1"/>
    <property type="molecule type" value="Genomic_DNA"/>
</dbReference>
<accession>V2XTJ8</accession>
<dbReference type="Proteomes" id="UP000017559">
    <property type="component" value="Unassembled WGS sequence"/>
</dbReference>
<name>V2XTJ8_MONRO</name>
<dbReference type="KEGG" id="mrr:Moror_5674"/>
<proteinExistence type="predicted"/>
<dbReference type="STRING" id="1381753.V2XTJ8"/>
<evidence type="ECO:0000313" key="1">
    <source>
        <dbReference type="EMBL" id="ESK82734.1"/>
    </source>
</evidence>
<keyword evidence="1" id="KW-0347">Helicase</keyword>
<dbReference type="OrthoDB" id="2507344at2759"/>
<comment type="caution">
    <text evidence="1">The sequence shown here is derived from an EMBL/GenBank/DDBJ whole genome shotgun (WGS) entry which is preliminary data.</text>
</comment>
<organism evidence="1 2">
    <name type="scientific">Moniliophthora roreri (strain MCA 2997)</name>
    <name type="common">Cocoa frosty pod rot fungus</name>
    <name type="synonym">Crinipellis roreri</name>
    <dbReference type="NCBI Taxonomy" id="1381753"/>
    <lineage>
        <taxon>Eukaryota</taxon>
        <taxon>Fungi</taxon>
        <taxon>Dikarya</taxon>
        <taxon>Basidiomycota</taxon>
        <taxon>Agaricomycotina</taxon>
        <taxon>Agaricomycetes</taxon>
        <taxon>Agaricomycetidae</taxon>
        <taxon>Agaricales</taxon>
        <taxon>Marasmiineae</taxon>
        <taxon>Marasmiaceae</taxon>
        <taxon>Moniliophthora</taxon>
    </lineage>
</organism>
<gene>
    <name evidence="1" type="ORF">Moror_5674</name>
</gene>
<keyword evidence="1" id="KW-0547">Nucleotide-binding</keyword>
<reference evidence="1 2" key="1">
    <citation type="journal article" date="2014" name="BMC Genomics">
        <title>Genome and secretome analysis of the hemibiotrophic fungal pathogen, Moniliophthora roreri, which causes frosty pod rot disease of cacao: mechanisms of the biotrophic and necrotrophic phases.</title>
        <authorList>
            <person name="Meinhardt L.W."/>
            <person name="Costa G.G.L."/>
            <person name="Thomazella D.P.T."/>
            <person name="Teixeira P.J.P.L."/>
            <person name="Carazzolle M.F."/>
            <person name="Schuster S.C."/>
            <person name="Carlson J.E."/>
            <person name="Guiltinan M.J."/>
            <person name="Mieczkowski P."/>
            <person name="Farmer A."/>
            <person name="Ramaraj T."/>
            <person name="Crozier J."/>
            <person name="Davis R.E."/>
            <person name="Shao J."/>
            <person name="Melnick R.L."/>
            <person name="Pereira G.A.G."/>
            <person name="Bailey B.A."/>
        </authorList>
    </citation>
    <scope>NUCLEOTIDE SEQUENCE [LARGE SCALE GENOMIC DNA]</scope>
    <source>
        <strain evidence="1 2">MCA 2997</strain>
    </source>
</reference>